<organism evidence="11 12">
    <name type="scientific">Thalictrum thalictroides</name>
    <name type="common">Rue-anemone</name>
    <name type="synonym">Anemone thalictroides</name>
    <dbReference type="NCBI Taxonomy" id="46969"/>
    <lineage>
        <taxon>Eukaryota</taxon>
        <taxon>Viridiplantae</taxon>
        <taxon>Streptophyta</taxon>
        <taxon>Embryophyta</taxon>
        <taxon>Tracheophyta</taxon>
        <taxon>Spermatophyta</taxon>
        <taxon>Magnoliopsida</taxon>
        <taxon>Ranunculales</taxon>
        <taxon>Ranunculaceae</taxon>
        <taxon>Thalictroideae</taxon>
        <taxon>Thalictrum</taxon>
    </lineage>
</organism>
<comment type="subcellular location">
    <subcellularLocation>
        <location evidence="2">Membrane</location>
        <topology evidence="2">Single-pass membrane protein</topology>
    </subcellularLocation>
</comment>
<keyword evidence="6" id="KW-0479">Metal-binding</keyword>
<sequence>MQLHLGSCPVVVGSSVEMAKQFLKIHDQSFAYRPNSSAGKYFHYDYTDILWAPYGPYFRHARKICLTELFNKKTLSSYEYIRVEELQDFLSALYASCGNPVMLKDHILNLTLNNITRVVLGKKLGDDSESKVFKKILDESFLLTGMLNIGDLIPWINFLDLQGYVKKIKALSINLDAFLERELDRHISRRQDHSSPKDMLDVLLQHADDPNPELKLSRNKIKSLTQDLLGAGPETSSAIIQWAMSELLKHPELFAKATEELDRDLNMDEVWGLTVHRKVPLVAIAQPRLPVDVYSM</sequence>
<evidence type="ECO:0000256" key="1">
    <source>
        <dbReference type="ARBA" id="ARBA00001971"/>
    </source>
</evidence>
<dbReference type="Pfam" id="PF00067">
    <property type="entry name" value="p450"/>
    <property type="match status" value="1"/>
</dbReference>
<keyword evidence="9" id="KW-0408">Iron</keyword>
<keyword evidence="10" id="KW-0472">Membrane</keyword>
<evidence type="ECO:0000256" key="8">
    <source>
        <dbReference type="ARBA" id="ARBA00023002"/>
    </source>
</evidence>
<dbReference type="GO" id="GO:0044550">
    <property type="term" value="P:secondary metabolite biosynthetic process"/>
    <property type="evidence" value="ECO:0007669"/>
    <property type="project" value="UniProtKB-ARBA"/>
</dbReference>
<dbReference type="PANTHER" id="PTHR47944">
    <property type="entry name" value="CYTOCHROME P450 98A9"/>
    <property type="match status" value="1"/>
</dbReference>
<evidence type="ECO:0000256" key="9">
    <source>
        <dbReference type="ARBA" id="ARBA00023004"/>
    </source>
</evidence>
<keyword evidence="4" id="KW-0349">Heme</keyword>
<name>A0A7J6X503_THATH</name>
<dbReference type="PRINTS" id="PR00463">
    <property type="entry name" value="EP450I"/>
</dbReference>
<dbReference type="InterPro" id="IPR036396">
    <property type="entry name" value="Cyt_P450_sf"/>
</dbReference>
<keyword evidence="8" id="KW-0560">Oxidoreductase</keyword>
<keyword evidence="7" id="KW-1133">Transmembrane helix</keyword>
<reference evidence="11 12" key="1">
    <citation type="submission" date="2020-06" db="EMBL/GenBank/DDBJ databases">
        <title>Transcriptomic and genomic resources for Thalictrum thalictroides and T. hernandezii: Facilitating candidate gene discovery in an emerging model plant lineage.</title>
        <authorList>
            <person name="Arias T."/>
            <person name="Riano-Pachon D.M."/>
            <person name="Di Stilio V.S."/>
        </authorList>
    </citation>
    <scope>NUCLEOTIDE SEQUENCE [LARGE SCALE GENOMIC DNA]</scope>
    <source>
        <strain evidence="12">cv. WT478/WT964</strain>
        <tissue evidence="11">Leaves</tissue>
    </source>
</reference>
<evidence type="ECO:0000256" key="10">
    <source>
        <dbReference type="ARBA" id="ARBA00023136"/>
    </source>
</evidence>
<keyword evidence="5" id="KW-0812">Transmembrane</keyword>
<dbReference type="GO" id="GO:0016705">
    <property type="term" value="F:oxidoreductase activity, acting on paired donors, with incorporation or reduction of molecular oxygen"/>
    <property type="evidence" value="ECO:0007669"/>
    <property type="project" value="InterPro"/>
</dbReference>
<dbReference type="EMBL" id="JABWDY010006477">
    <property type="protein sequence ID" value="KAF5203650.1"/>
    <property type="molecule type" value="Genomic_DNA"/>
</dbReference>
<proteinExistence type="inferred from homology"/>
<evidence type="ECO:0000313" key="12">
    <source>
        <dbReference type="Proteomes" id="UP000554482"/>
    </source>
</evidence>
<evidence type="ECO:0000313" key="11">
    <source>
        <dbReference type="EMBL" id="KAF5203650.1"/>
    </source>
</evidence>
<dbReference type="GO" id="GO:0004497">
    <property type="term" value="F:monooxygenase activity"/>
    <property type="evidence" value="ECO:0007669"/>
    <property type="project" value="InterPro"/>
</dbReference>
<dbReference type="InterPro" id="IPR002401">
    <property type="entry name" value="Cyt_P450_E_grp-I"/>
</dbReference>
<keyword evidence="12" id="KW-1185">Reference proteome</keyword>
<evidence type="ECO:0000256" key="7">
    <source>
        <dbReference type="ARBA" id="ARBA00022989"/>
    </source>
</evidence>
<dbReference type="GO" id="GO:0005506">
    <property type="term" value="F:iron ion binding"/>
    <property type="evidence" value="ECO:0007669"/>
    <property type="project" value="InterPro"/>
</dbReference>
<evidence type="ECO:0000256" key="2">
    <source>
        <dbReference type="ARBA" id="ARBA00004167"/>
    </source>
</evidence>
<comment type="similarity">
    <text evidence="3">Belongs to the cytochrome P450 family.</text>
</comment>
<evidence type="ECO:0000256" key="6">
    <source>
        <dbReference type="ARBA" id="ARBA00022723"/>
    </source>
</evidence>
<comment type="cofactor">
    <cofactor evidence="1">
        <name>heme</name>
        <dbReference type="ChEBI" id="CHEBI:30413"/>
    </cofactor>
</comment>
<dbReference type="PANTHER" id="PTHR47944:SF4">
    <property type="entry name" value="OS09G0441700 PROTEIN"/>
    <property type="match status" value="1"/>
</dbReference>
<dbReference type="GO" id="GO:0016020">
    <property type="term" value="C:membrane"/>
    <property type="evidence" value="ECO:0007669"/>
    <property type="project" value="UniProtKB-SubCell"/>
</dbReference>
<dbReference type="Gene3D" id="1.10.630.10">
    <property type="entry name" value="Cytochrome P450"/>
    <property type="match status" value="1"/>
</dbReference>
<dbReference type="Proteomes" id="UP000554482">
    <property type="component" value="Unassembled WGS sequence"/>
</dbReference>
<dbReference type="SUPFAM" id="SSF48264">
    <property type="entry name" value="Cytochrome P450"/>
    <property type="match status" value="1"/>
</dbReference>
<protein>
    <submittedName>
        <fullName evidence="11">Cytochrome p450</fullName>
    </submittedName>
</protein>
<dbReference type="GO" id="GO:0020037">
    <property type="term" value="F:heme binding"/>
    <property type="evidence" value="ECO:0007669"/>
    <property type="project" value="InterPro"/>
</dbReference>
<gene>
    <name evidence="11" type="ORF">FRX31_006760</name>
</gene>
<evidence type="ECO:0000256" key="3">
    <source>
        <dbReference type="ARBA" id="ARBA00010617"/>
    </source>
</evidence>
<accession>A0A7J6X503</accession>
<dbReference type="InterPro" id="IPR001128">
    <property type="entry name" value="Cyt_P450"/>
</dbReference>
<dbReference type="OrthoDB" id="2789670at2759"/>
<dbReference type="AlphaFoldDB" id="A0A7J6X503"/>
<comment type="caution">
    <text evidence="11">The sequence shown here is derived from an EMBL/GenBank/DDBJ whole genome shotgun (WGS) entry which is preliminary data.</text>
</comment>
<evidence type="ECO:0000256" key="4">
    <source>
        <dbReference type="ARBA" id="ARBA00022617"/>
    </source>
</evidence>
<evidence type="ECO:0000256" key="5">
    <source>
        <dbReference type="ARBA" id="ARBA00022692"/>
    </source>
</evidence>